<proteinExistence type="predicted"/>
<dbReference type="RefSeq" id="WP_320236463.1">
    <property type="nucleotide sequence ID" value="NZ_JAVIJF010000027.1"/>
</dbReference>
<dbReference type="Proteomes" id="UP001276840">
    <property type="component" value="Unassembled WGS sequence"/>
</dbReference>
<protein>
    <submittedName>
        <fullName evidence="1">Uncharacterized protein</fullName>
    </submittedName>
</protein>
<comment type="caution">
    <text evidence="1">The sequence shown here is derived from an EMBL/GenBank/DDBJ whole genome shotgun (WGS) entry which is preliminary data.</text>
</comment>
<gene>
    <name evidence="1" type="ORF">RFM68_29135</name>
</gene>
<name>A0ABU4ZU93_9HYPH</name>
<accession>A0ABU4ZU93</accession>
<dbReference type="EMBL" id="JAVIJF010000027">
    <property type="protein sequence ID" value="MDX8528550.1"/>
    <property type="molecule type" value="Genomic_DNA"/>
</dbReference>
<reference evidence="1 2" key="1">
    <citation type="submission" date="2023-08" db="EMBL/GenBank/DDBJ databases">
        <title>Implementing the SeqCode for naming new Mesorhizobium species isolated from Vachellia karroo root nodules.</title>
        <authorList>
            <person name="Van Lill M."/>
        </authorList>
    </citation>
    <scope>NUCLEOTIDE SEQUENCE [LARGE SCALE GENOMIC DNA]</scope>
    <source>
        <strain evidence="1 2">MSK 1335</strain>
    </source>
</reference>
<evidence type="ECO:0000313" key="2">
    <source>
        <dbReference type="Proteomes" id="UP001276840"/>
    </source>
</evidence>
<sequence>MADPTKHYVGIPPVIDAASVEQSSGRINRIMNALARDTGGGTYYDLTEAGFNYVDDRCMEYFSELFYLNRRREATKAGLNAFSQTTNAILAASGASSLSMAAVTQAFGLASNLTDIAAGTYLYQLPPATTLTFVRKLQGAYRDAVAAKASQINTSTASYHLIQDYLSLCLPPVIEAKLVEHVADAAATPVKGGSISNIEIDVRTNSPLPRKPEIIQEVRAPAKPPVKPVVEQTNTIGSFERTLTHVRVASIQRALCVSPADGVLNDATRTAVDEFFRGVQQGASGVTYPSASQNGIRSVHDAMLLKAEKRIGTCIPSRDTSAFEIGRKFM</sequence>
<evidence type="ECO:0000313" key="1">
    <source>
        <dbReference type="EMBL" id="MDX8528550.1"/>
    </source>
</evidence>
<organism evidence="1 2">
    <name type="scientific">Mesorhizobium montanum</name>
    <dbReference type="NCBI Taxonomy" id="3072323"/>
    <lineage>
        <taxon>Bacteria</taxon>
        <taxon>Pseudomonadati</taxon>
        <taxon>Pseudomonadota</taxon>
        <taxon>Alphaproteobacteria</taxon>
        <taxon>Hyphomicrobiales</taxon>
        <taxon>Phyllobacteriaceae</taxon>
        <taxon>Mesorhizobium</taxon>
    </lineage>
</organism>
<keyword evidence="2" id="KW-1185">Reference proteome</keyword>